<dbReference type="Pfam" id="PF08240">
    <property type="entry name" value="ADH_N"/>
    <property type="match status" value="1"/>
</dbReference>
<dbReference type="InterPro" id="IPR020843">
    <property type="entry name" value="ER"/>
</dbReference>
<dbReference type="PANTHER" id="PTHR48106:SF18">
    <property type="entry name" value="QUINONE OXIDOREDUCTASE PIG3"/>
    <property type="match status" value="1"/>
</dbReference>
<proteinExistence type="predicted"/>
<protein>
    <submittedName>
        <fullName evidence="4">NADP-dependent oxidoreductase</fullName>
        <ecNumber evidence="4">1.-.-.-</ecNumber>
    </submittedName>
</protein>
<dbReference type="SUPFAM" id="SSF51735">
    <property type="entry name" value="NAD(P)-binding Rossmann-fold domains"/>
    <property type="match status" value="1"/>
</dbReference>
<evidence type="ECO:0000256" key="1">
    <source>
        <dbReference type="ARBA" id="ARBA00022857"/>
    </source>
</evidence>
<dbReference type="Gene3D" id="3.90.180.10">
    <property type="entry name" value="Medium-chain alcohol dehydrogenases, catalytic domain"/>
    <property type="match status" value="1"/>
</dbReference>
<evidence type="ECO:0000313" key="5">
    <source>
        <dbReference type="Proteomes" id="UP001595698"/>
    </source>
</evidence>
<dbReference type="InterPro" id="IPR013154">
    <property type="entry name" value="ADH-like_N"/>
</dbReference>
<dbReference type="InterPro" id="IPR011032">
    <property type="entry name" value="GroES-like_sf"/>
</dbReference>
<dbReference type="PANTHER" id="PTHR48106">
    <property type="entry name" value="QUINONE OXIDOREDUCTASE PIG3-RELATED"/>
    <property type="match status" value="1"/>
</dbReference>
<keyword evidence="1" id="KW-0521">NADP</keyword>
<dbReference type="SUPFAM" id="SSF50129">
    <property type="entry name" value="GroES-like"/>
    <property type="match status" value="1"/>
</dbReference>
<comment type="caution">
    <text evidence="4">The sequence shown here is derived from an EMBL/GenBank/DDBJ whole genome shotgun (WGS) entry which is preliminary data.</text>
</comment>
<name>A0ABV8ERY1_9ACTN</name>
<dbReference type="Pfam" id="PF13602">
    <property type="entry name" value="ADH_zinc_N_2"/>
    <property type="match status" value="1"/>
</dbReference>
<dbReference type="RefSeq" id="WP_386187168.1">
    <property type="nucleotide sequence ID" value="NZ_JBHSBC010000001.1"/>
</dbReference>
<gene>
    <name evidence="4" type="ORF">ACFOYY_01785</name>
</gene>
<dbReference type="InterPro" id="IPR036291">
    <property type="entry name" value="NAD(P)-bd_dom_sf"/>
</dbReference>
<dbReference type="Proteomes" id="UP001595698">
    <property type="component" value="Unassembled WGS sequence"/>
</dbReference>
<accession>A0ABV8ERY1</accession>
<dbReference type="SMART" id="SM00829">
    <property type="entry name" value="PKS_ER"/>
    <property type="match status" value="1"/>
</dbReference>
<dbReference type="EC" id="1.-.-.-" evidence="4"/>
<keyword evidence="2 4" id="KW-0560">Oxidoreductase</keyword>
<feature type="domain" description="Enoyl reductase (ER)" evidence="3">
    <location>
        <begin position="10"/>
        <end position="300"/>
    </location>
</feature>
<sequence>MRVVAVTEFGGPEVLKVVDLPTPQAGPGQVRVRVKAAGVQPFDVAVRQGWLPAGATADLPRVPGNEFSGVVDQVGPGVDGVAVGDEVLGFSLLNCYAEYVVVPAENVTAKPENMPWEVAGGFTAGTQTAYIALRQLGVGQGDTVLVHAAAGAVGTAAVQLARLWGATTVIGTARRENHDYLRALGAVPVVYGEGLLDRVRELAPGRVDLVLDGAGGDALDVSLSLVPGERIITLVEHDKAESLGVQLTKGVRLASRLAELAELYAKGELTFPVRVTYPLDRAADAHREVEGRHGQGKVVLVTG</sequence>
<evidence type="ECO:0000256" key="2">
    <source>
        <dbReference type="ARBA" id="ARBA00023002"/>
    </source>
</evidence>
<dbReference type="GO" id="GO:0016491">
    <property type="term" value="F:oxidoreductase activity"/>
    <property type="evidence" value="ECO:0007669"/>
    <property type="project" value="UniProtKB-KW"/>
</dbReference>
<reference evidence="5" key="1">
    <citation type="journal article" date="2019" name="Int. J. Syst. Evol. Microbiol.">
        <title>The Global Catalogue of Microorganisms (GCM) 10K type strain sequencing project: providing services to taxonomists for standard genome sequencing and annotation.</title>
        <authorList>
            <consortium name="The Broad Institute Genomics Platform"/>
            <consortium name="The Broad Institute Genome Sequencing Center for Infectious Disease"/>
            <person name="Wu L."/>
            <person name="Ma J."/>
        </authorList>
    </citation>
    <scope>NUCLEOTIDE SEQUENCE [LARGE SCALE GENOMIC DNA]</scope>
    <source>
        <strain evidence="5">TBRC 7912</strain>
    </source>
</reference>
<dbReference type="CDD" id="cd05289">
    <property type="entry name" value="MDR_like_2"/>
    <property type="match status" value="1"/>
</dbReference>
<evidence type="ECO:0000313" key="4">
    <source>
        <dbReference type="EMBL" id="MFC3978834.1"/>
    </source>
</evidence>
<organism evidence="4 5">
    <name type="scientific">Streptosporangium jomthongense</name>
    <dbReference type="NCBI Taxonomy" id="1193683"/>
    <lineage>
        <taxon>Bacteria</taxon>
        <taxon>Bacillati</taxon>
        <taxon>Actinomycetota</taxon>
        <taxon>Actinomycetes</taxon>
        <taxon>Streptosporangiales</taxon>
        <taxon>Streptosporangiaceae</taxon>
        <taxon>Streptosporangium</taxon>
    </lineage>
</organism>
<dbReference type="Gene3D" id="3.40.50.720">
    <property type="entry name" value="NAD(P)-binding Rossmann-like Domain"/>
    <property type="match status" value="1"/>
</dbReference>
<dbReference type="EMBL" id="JBHSBC010000001">
    <property type="protein sequence ID" value="MFC3978834.1"/>
    <property type="molecule type" value="Genomic_DNA"/>
</dbReference>
<keyword evidence="5" id="KW-1185">Reference proteome</keyword>
<evidence type="ECO:0000259" key="3">
    <source>
        <dbReference type="SMART" id="SM00829"/>
    </source>
</evidence>